<dbReference type="Proteomes" id="UP001172102">
    <property type="component" value="Unassembled WGS sequence"/>
</dbReference>
<organism evidence="1 2">
    <name type="scientific">Lasiosphaeris hirsuta</name>
    <dbReference type="NCBI Taxonomy" id="260670"/>
    <lineage>
        <taxon>Eukaryota</taxon>
        <taxon>Fungi</taxon>
        <taxon>Dikarya</taxon>
        <taxon>Ascomycota</taxon>
        <taxon>Pezizomycotina</taxon>
        <taxon>Sordariomycetes</taxon>
        <taxon>Sordariomycetidae</taxon>
        <taxon>Sordariales</taxon>
        <taxon>Lasiosphaeriaceae</taxon>
        <taxon>Lasiosphaeris</taxon>
    </lineage>
</organism>
<keyword evidence="2" id="KW-1185">Reference proteome</keyword>
<dbReference type="PANTHER" id="PTHR13271">
    <property type="entry name" value="UNCHARACTERIZED PUTATIVE METHYLTRANSFERASE"/>
    <property type="match status" value="1"/>
</dbReference>
<dbReference type="InterPro" id="IPR046341">
    <property type="entry name" value="SET_dom_sf"/>
</dbReference>
<evidence type="ECO:0000313" key="1">
    <source>
        <dbReference type="EMBL" id="KAK0729467.1"/>
    </source>
</evidence>
<dbReference type="PANTHER" id="PTHR13271:SF146">
    <property type="entry name" value="SET DOMAIN-CONTAINING PROTEIN"/>
    <property type="match status" value="1"/>
</dbReference>
<proteinExistence type="predicted"/>
<accession>A0AA40B8C1</accession>
<protein>
    <recommendedName>
        <fullName evidence="3">SET domain-containing protein</fullName>
    </recommendedName>
</protein>
<dbReference type="CDD" id="cd19180">
    <property type="entry name" value="SET_SpSET10-like"/>
    <property type="match status" value="1"/>
</dbReference>
<evidence type="ECO:0000313" key="2">
    <source>
        <dbReference type="Proteomes" id="UP001172102"/>
    </source>
</evidence>
<dbReference type="AlphaFoldDB" id="A0AA40B8C1"/>
<comment type="caution">
    <text evidence="1">The sequence shown here is derived from an EMBL/GenBank/DDBJ whole genome shotgun (WGS) entry which is preliminary data.</text>
</comment>
<name>A0AA40B8C1_9PEZI</name>
<dbReference type="InterPro" id="IPR044432">
    <property type="entry name" value="Set10/Efm1_SET"/>
</dbReference>
<sequence>MKASDKKRIDALVEWARQNGAELHPLIEVYHDDVTKLSLRVKPSATYVLDPGFVAVTCPLPTTISYLNALIDGPITLDLLPSTHDPDAAAFPPRFMASIPPHVIGRFFLISEYLKGADSFWAPYIASLPQPEHFSSWTPPPFWPEDDLDFLEGTNAYVAIGDIQAGVKREFKQARKLLKEDSFPNWQDYTRLLYNWAFSIFASRSFRPSLMVSPSAQEQALRILPPGCGIDDFSILQPLFDIGNHSMTSKYSWKTDADPARPSCQLVCEDAYRPGDQVFNNYGRKTNSELLLSYSFILPETDGLHNDYVHMRKREQDVAGSSPPDKPTDFLISLRPFDHPSSLLARLRPGMQSPSQLHRLPLFAHFEPSLIWDLAGALSTPEEERALGLPIAHAPTGSIGLADIHPGLGELVERIKVVLSAKLRHDYQQLEETDIVEDDGTAAQPRNGNQQLALEYRGQCKKVLLAAMQALDR</sequence>
<dbReference type="Gene3D" id="3.90.1410.10">
    <property type="entry name" value="set domain protein methyltransferase, domain 1"/>
    <property type="match status" value="1"/>
</dbReference>
<evidence type="ECO:0008006" key="3">
    <source>
        <dbReference type="Google" id="ProtNLM"/>
    </source>
</evidence>
<dbReference type="GO" id="GO:0005634">
    <property type="term" value="C:nucleus"/>
    <property type="evidence" value="ECO:0007669"/>
    <property type="project" value="TreeGrafter"/>
</dbReference>
<dbReference type="InterPro" id="IPR050600">
    <property type="entry name" value="SETD3_SETD6_MTase"/>
</dbReference>
<reference evidence="1" key="1">
    <citation type="submission" date="2023-06" db="EMBL/GenBank/DDBJ databases">
        <title>Genome-scale phylogeny and comparative genomics of the fungal order Sordariales.</title>
        <authorList>
            <consortium name="Lawrence Berkeley National Laboratory"/>
            <person name="Hensen N."/>
            <person name="Bonometti L."/>
            <person name="Westerberg I."/>
            <person name="Brannstrom I.O."/>
            <person name="Guillou S."/>
            <person name="Cros-Aarteil S."/>
            <person name="Calhoun S."/>
            <person name="Haridas S."/>
            <person name="Kuo A."/>
            <person name="Mondo S."/>
            <person name="Pangilinan J."/>
            <person name="Riley R."/>
            <person name="Labutti K."/>
            <person name="Andreopoulos B."/>
            <person name="Lipzen A."/>
            <person name="Chen C."/>
            <person name="Yanf M."/>
            <person name="Daum C."/>
            <person name="Ng V."/>
            <person name="Clum A."/>
            <person name="Steindorff A."/>
            <person name="Ohm R."/>
            <person name="Martin F."/>
            <person name="Silar P."/>
            <person name="Natvig D."/>
            <person name="Lalanne C."/>
            <person name="Gautier V."/>
            <person name="Ament-Velasquez S.L."/>
            <person name="Kruys A."/>
            <person name="Hutchinson M.I."/>
            <person name="Powell A.J."/>
            <person name="Barry K."/>
            <person name="Miller A.N."/>
            <person name="Grigoriev I.V."/>
            <person name="Debuchy R."/>
            <person name="Gladieux P."/>
            <person name="Thoren M.H."/>
            <person name="Johannesson H."/>
        </authorList>
    </citation>
    <scope>NUCLEOTIDE SEQUENCE</scope>
    <source>
        <strain evidence="1">SMH4607-1</strain>
    </source>
</reference>
<dbReference type="SUPFAM" id="SSF82199">
    <property type="entry name" value="SET domain"/>
    <property type="match status" value="1"/>
</dbReference>
<dbReference type="EMBL" id="JAUKUA010000001">
    <property type="protein sequence ID" value="KAK0729467.1"/>
    <property type="molecule type" value="Genomic_DNA"/>
</dbReference>
<dbReference type="GO" id="GO:0016279">
    <property type="term" value="F:protein-lysine N-methyltransferase activity"/>
    <property type="evidence" value="ECO:0007669"/>
    <property type="project" value="InterPro"/>
</dbReference>
<gene>
    <name evidence="1" type="ORF">B0H67DRAFT_638080</name>
</gene>